<dbReference type="EMBL" id="QKYT01000013">
    <property type="protein sequence ID" value="RIA98629.1"/>
    <property type="molecule type" value="Genomic_DNA"/>
</dbReference>
<comment type="caution">
    <text evidence="5">The sequence shown here is derived from an EMBL/GenBank/DDBJ whole genome shotgun (WGS) entry which is preliminary data.</text>
</comment>
<sequence>MFFNDYVCLFTCSVNLLINTAQKKKVKAIFSYEGEDGDELAIEEGDIITVLEEAEGWWIGEIVDADGTKRSGMFPANYTEPLPTESLPPKTPTRRPTNLSRQSSVEQEEEEQISYEDQEEDEEDELPPPQAKGSPPARQTSQRHLQTSASQRSISPTGGIPPIPSRSSKPPPARNSTLISSASVPPRKAVRTSTYEHSSIGNSIPRTTSPPSVGASRNSYIPQNYIKEEIKQDFGPCKECGCDDYSPNVFKKGNCKNCFHMHTL</sequence>
<dbReference type="GO" id="GO:0051017">
    <property type="term" value="P:actin filament bundle assembly"/>
    <property type="evidence" value="ECO:0007669"/>
    <property type="project" value="TreeGrafter"/>
</dbReference>
<dbReference type="GO" id="GO:0051764">
    <property type="term" value="P:actin crosslink formation"/>
    <property type="evidence" value="ECO:0007669"/>
    <property type="project" value="TreeGrafter"/>
</dbReference>
<name>A0A397TMJ9_9GLOM</name>
<evidence type="ECO:0000313" key="5">
    <source>
        <dbReference type="EMBL" id="RIA98629.1"/>
    </source>
</evidence>
<dbReference type="GO" id="GO:0005829">
    <property type="term" value="C:cytosol"/>
    <property type="evidence" value="ECO:0007669"/>
    <property type="project" value="TreeGrafter"/>
</dbReference>
<keyword evidence="1 2" id="KW-0728">SH3 domain</keyword>
<feature type="compositionally biased region" description="Polar residues" evidence="3">
    <location>
        <begin position="137"/>
        <end position="151"/>
    </location>
</feature>
<dbReference type="Gene3D" id="2.30.30.40">
    <property type="entry name" value="SH3 Domains"/>
    <property type="match status" value="1"/>
</dbReference>
<evidence type="ECO:0000256" key="3">
    <source>
        <dbReference type="SAM" id="MobiDB-lite"/>
    </source>
</evidence>
<dbReference type="AlphaFoldDB" id="A0A397TMJ9"/>
<evidence type="ECO:0000256" key="1">
    <source>
        <dbReference type="ARBA" id="ARBA00022443"/>
    </source>
</evidence>
<dbReference type="InterPro" id="IPR036028">
    <property type="entry name" value="SH3-like_dom_sf"/>
</dbReference>
<evidence type="ECO:0000259" key="4">
    <source>
        <dbReference type="PROSITE" id="PS50002"/>
    </source>
</evidence>
<dbReference type="STRING" id="658196.A0A397TMJ9"/>
<evidence type="ECO:0000256" key="2">
    <source>
        <dbReference type="PROSITE-ProRule" id="PRU00192"/>
    </source>
</evidence>
<dbReference type="SUPFAM" id="SSF50044">
    <property type="entry name" value="SH3-domain"/>
    <property type="match status" value="1"/>
</dbReference>
<dbReference type="Pfam" id="PF00018">
    <property type="entry name" value="SH3_1"/>
    <property type="match status" value="1"/>
</dbReference>
<dbReference type="Proteomes" id="UP000265703">
    <property type="component" value="Unassembled WGS sequence"/>
</dbReference>
<dbReference type="OrthoDB" id="14167at2759"/>
<dbReference type="GO" id="GO:0030838">
    <property type="term" value="P:positive regulation of actin filament polymerization"/>
    <property type="evidence" value="ECO:0007669"/>
    <property type="project" value="TreeGrafter"/>
</dbReference>
<gene>
    <name evidence="5" type="ORF">C1645_75959</name>
</gene>
<accession>A0A397TMJ9</accession>
<dbReference type="InterPro" id="IPR027681">
    <property type="entry name" value="IRSp53/IRTKS/Pinkbar"/>
</dbReference>
<dbReference type="SMART" id="SM00326">
    <property type="entry name" value="SH3"/>
    <property type="match status" value="1"/>
</dbReference>
<reference evidence="5 6" key="1">
    <citation type="submission" date="2018-06" db="EMBL/GenBank/DDBJ databases">
        <title>Comparative genomics reveals the genomic features of Rhizophagus irregularis, R. cerebriforme, R. diaphanum and Gigaspora rosea, and their symbiotic lifestyle signature.</title>
        <authorList>
            <person name="Morin E."/>
            <person name="San Clemente H."/>
            <person name="Chen E.C.H."/>
            <person name="De La Providencia I."/>
            <person name="Hainaut M."/>
            <person name="Kuo A."/>
            <person name="Kohler A."/>
            <person name="Murat C."/>
            <person name="Tang N."/>
            <person name="Roy S."/>
            <person name="Loubradou J."/>
            <person name="Henrissat B."/>
            <person name="Grigoriev I.V."/>
            <person name="Corradi N."/>
            <person name="Roux C."/>
            <person name="Martin F.M."/>
        </authorList>
    </citation>
    <scope>NUCLEOTIDE SEQUENCE [LARGE SCALE GENOMIC DNA]</scope>
    <source>
        <strain evidence="5 6">DAOM 227022</strain>
    </source>
</reference>
<dbReference type="PRINTS" id="PR00452">
    <property type="entry name" value="SH3DOMAIN"/>
</dbReference>
<organism evidence="5 6">
    <name type="scientific">Glomus cerebriforme</name>
    <dbReference type="NCBI Taxonomy" id="658196"/>
    <lineage>
        <taxon>Eukaryota</taxon>
        <taxon>Fungi</taxon>
        <taxon>Fungi incertae sedis</taxon>
        <taxon>Mucoromycota</taxon>
        <taxon>Glomeromycotina</taxon>
        <taxon>Glomeromycetes</taxon>
        <taxon>Glomerales</taxon>
        <taxon>Glomeraceae</taxon>
        <taxon>Glomus</taxon>
    </lineage>
</organism>
<dbReference type="CDD" id="cd00174">
    <property type="entry name" value="SH3"/>
    <property type="match status" value="1"/>
</dbReference>
<dbReference type="PANTHER" id="PTHR14206:SF7">
    <property type="entry name" value="INSULIN RECEPTOR SUBSTRATE 53 KDA, ISOFORM A"/>
    <property type="match status" value="1"/>
</dbReference>
<feature type="compositionally biased region" description="Pro residues" evidence="3">
    <location>
        <begin position="159"/>
        <end position="173"/>
    </location>
</feature>
<feature type="region of interest" description="Disordered" evidence="3">
    <location>
        <begin position="74"/>
        <end position="218"/>
    </location>
</feature>
<dbReference type="PROSITE" id="PS50002">
    <property type="entry name" value="SH3"/>
    <property type="match status" value="1"/>
</dbReference>
<dbReference type="InterPro" id="IPR001452">
    <property type="entry name" value="SH3_domain"/>
</dbReference>
<dbReference type="GO" id="GO:0005654">
    <property type="term" value="C:nucleoplasm"/>
    <property type="evidence" value="ECO:0007669"/>
    <property type="project" value="TreeGrafter"/>
</dbReference>
<feature type="compositionally biased region" description="Acidic residues" evidence="3">
    <location>
        <begin position="106"/>
        <end position="126"/>
    </location>
</feature>
<proteinExistence type="predicted"/>
<dbReference type="PANTHER" id="PTHR14206">
    <property type="entry name" value="BRAIN-SPECIFIC ANGIOGENESIS INHIBITOR 1-ASSOCIATED PROTEIN 2"/>
    <property type="match status" value="1"/>
</dbReference>
<evidence type="ECO:0000313" key="6">
    <source>
        <dbReference type="Proteomes" id="UP000265703"/>
    </source>
</evidence>
<feature type="compositionally biased region" description="Polar residues" evidence="3">
    <location>
        <begin position="174"/>
        <end position="183"/>
    </location>
</feature>
<protein>
    <recommendedName>
        <fullName evidence="4">SH3 domain-containing protein</fullName>
    </recommendedName>
</protein>
<keyword evidence="6" id="KW-1185">Reference proteome</keyword>
<feature type="compositionally biased region" description="Polar residues" evidence="3">
    <location>
        <begin position="191"/>
        <end position="218"/>
    </location>
</feature>
<feature type="domain" description="SH3" evidence="4">
    <location>
        <begin position="21"/>
        <end position="84"/>
    </location>
</feature>